<evidence type="ECO:0000313" key="6">
    <source>
        <dbReference type="EMBL" id="TBW23566.1"/>
    </source>
</evidence>
<keyword evidence="3 5" id="KW-0732">Signal</keyword>
<protein>
    <submittedName>
        <fullName evidence="6">Uncharacterized protein</fullName>
    </submittedName>
</protein>
<evidence type="ECO:0000256" key="2">
    <source>
        <dbReference type="ARBA" id="ARBA00022525"/>
    </source>
</evidence>
<dbReference type="InterPro" id="IPR059100">
    <property type="entry name" value="TSP3_bac"/>
</dbReference>
<organism evidence="6 7">
    <name type="scientific">Arcanobacterium bovis</name>
    <dbReference type="NCBI Taxonomy" id="2529275"/>
    <lineage>
        <taxon>Bacteria</taxon>
        <taxon>Bacillati</taxon>
        <taxon>Actinomycetota</taxon>
        <taxon>Actinomycetes</taxon>
        <taxon>Actinomycetales</taxon>
        <taxon>Actinomycetaceae</taxon>
        <taxon>Arcanobacterium</taxon>
    </lineage>
</organism>
<dbReference type="Proteomes" id="UP000293036">
    <property type="component" value="Unassembled WGS sequence"/>
</dbReference>
<comment type="subcellular location">
    <subcellularLocation>
        <location evidence="1">Secreted</location>
    </subcellularLocation>
</comment>
<dbReference type="Pfam" id="PF18884">
    <property type="entry name" value="TSP3_bac"/>
    <property type="match status" value="1"/>
</dbReference>
<comment type="caution">
    <text evidence="6">The sequence shown here is derived from an EMBL/GenBank/DDBJ whole genome shotgun (WGS) entry which is preliminary data.</text>
</comment>
<gene>
    <name evidence="6" type="ORF">EZJ44_00005</name>
</gene>
<keyword evidence="4" id="KW-0106">Calcium</keyword>
<keyword evidence="2" id="KW-0964">Secreted</keyword>
<sequence length="528" mass="54831">MNTRKVRGGWLRKKLLAGAYATAVVFAGLFSISPVASAAATYDLINDAKGTATIDKVTSSDGSVTYNETTPVSNWNPLKYTLSVNITDYGQIAAGDTVKACLTDDAAAFGPFFSEVSPNIPATNPIFTAAVSGTCLFLTKTNIGGGGVLKFTAEISGAQYTDFSSTGVATLSIGTSNYKIAYSTGSAPSIDRSNYVAGTPYTGANGVSIDNYLWSFGALEAAVNGTPVTNPNQDVVVMQRYTANPGSQILSVTEGNPMVPNTFATFDSSNTITGGLDINMGGSTGGKLVTIPPDMTFADAQVFLKPGEYGVVKNTDGSWTHVTNYGPLQGNTVLSPADGDTITSPNQNTTDAFALAKQLDLISPKIGNAYSVNFSDPALKESATVETFHNLGSDYSGTGTISDTPISVQVTNQTAVKVHYVDNTGQALNTTDTYYGYPASSPDPATGLASPDQAVAPKTINGYKVETDAVKAATAIGQPQASIRTAAGTVAFPDSGMTEVYYVYNLLDSDGDGVSDLDEIAKGTDPNK</sequence>
<dbReference type="AlphaFoldDB" id="A0A4Q9V1T9"/>
<evidence type="ECO:0000313" key="7">
    <source>
        <dbReference type="Proteomes" id="UP000293036"/>
    </source>
</evidence>
<dbReference type="EMBL" id="SJDT01000001">
    <property type="protein sequence ID" value="TBW23566.1"/>
    <property type="molecule type" value="Genomic_DNA"/>
</dbReference>
<name>A0A4Q9V1T9_9ACTO</name>
<reference evidence="6 7" key="1">
    <citation type="submission" date="2019-02" db="EMBL/GenBank/DDBJ databases">
        <title>Arcanobacterium bovis sp. nov., isolated from the milk of a cow with mastitis.</title>
        <authorList>
            <person name="Sammra O."/>
            <person name="Foster G."/>
            <person name="Hassan A."/>
            <person name="Alssahen M."/>
            <person name="Laemmler C."/>
            <person name="Borowiak M."/>
            <person name="Malorny B."/>
            <person name="Abdulmawjood A."/>
        </authorList>
    </citation>
    <scope>NUCLEOTIDE SEQUENCE [LARGE SCALE GENOMIC DNA]</scope>
    <source>
        <strain evidence="6 7">C605018/01/1</strain>
    </source>
</reference>
<evidence type="ECO:0000256" key="4">
    <source>
        <dbReference type="ARBA" id="ARBA00022837"/>
    </source>
</evidence>
<keyword evidence="7" id="KW-1185">Reference proteome</keyword>
<feature type="chain" id="PRO_5020769229" evidence="5">
    <location>
        <begin position="39"/>
        <end position="528"/>
    </location>
</feature>
<feature type="non-terminal residue" evidence="6">
    <location>
        <position position="528"/>
    </location>
</feature>
<evidence type="ECO:0000256" key="1">
    <source>
        <dbReference type="ARBA" id="ARBA00004613"/>
    </source>
</evidence>
<dbReference type="RefSeq" id="WP_131278877.1">
    <property type="nucleotide sequence ID" value="NZ_SJDT01000001.1"/>
</dbReference>
<proteinExistence type="predicted"/>
<evidence type="ECO:0000256" key="5">
    <source>
        <dbReference type="SAM" id="SignalP"/>
    </source>
</evidence>
<dbReference type="Gene3D" id="3.10.20.320">
    <property type="entry name" value="Putative peptidoglycan bound protein (lpxtg motif)"/>
    <property type="match status" value="1"/>
</dbReference>
<feature type="signal peptide" evidence="5">
    <location>
        <begin position="1"/>
        <end position="38"/>
    </location>
</feature>
<evidence type="ECO:0000256" key="3">
    <source>
        <dbReference type="ARBA" id="ARBA00022729"/>
    </source>
</evidence>
<accession>A0A4Q9V1T9</accession>
<dbReference type="OrthoDB" id="99456at2"/>